<dbReference type="PIRSF" id="PIRSF000097">
    <property type="entry name" value="AKR"/>
    <property type="match status" value="1"/>
</dbReference>
<feature type="binding site" evidence="2">
    <location>
        <position position="127"/>
    </location>
    <ligand>
        <name>substrate</name>
    </ligand>
</feature>
<reference evidence="5" key="1">
    <citation type="submission" date="2021-06" db="EMBL/GenBank/DDBJ databases">
        <title>Description of novel taxa of the family Lachnospiraceae.</title>
        <authorList>
            <person name="Chaplin A.V."/>
            <person name="Sokolova S.R."/>
            <person name="Pikina A.P."/>
            <person name="Korzhanova M."/>
            <person name="Belova V."/>
            <person name="Korostin D."/>
            <person name="Efimov B.A."/>
        </authorList>
    </citation>
    <scope>NUCLEOTIDE SEQUENCE</scope>
    <source>
        <strain evidence="5">ASD5720</strain>
    </source>
</reference>
<evidence type="ECO:0000256" key="3">
    <source>
        <dbReference type="PIRSR" id="PIRSR000097-3"/>
    </source>
</evidence>
<dbReference type="Pfam" id="PF00248">
    <property type="entry name" value="Aldo_ket_red"/>
    <property type="match status" value="1"/>
</dbReference>
<dbReference type="PROSITE" id="PS00798">
    <property type="entry name" value="ALDOKETO_REDUCTASE_1"/>
    <property type="match status" value="1"/>
</dbReference>
<evidence type="ECO:0000313" key="6">
    <source>
        <dbReference type="Proteomes" id="UP000712157"/>
    </source>
</evidence>
<evidence type="ECO:0000259" key="4">
    <source>
        <dbReference type="Pfam" id="PF00248"/>
    </source>
</evidence>
<organism evidence="5 6">
    <name type="scientific">Diplocloster agilis</name>
    <dbReference type="NCBI Taxonomy" id="2850323"/>
    <lineage>
        <taxon>Bacteria</taxon>
        <taxon>Bacillati</taxon>
        <taxon>Bacillota</taxon>
        <taxon>Clostridia</taxon>
        <taxon>Lachnospirales</taxon>
        <taxon>Lachnospiraceae</taxon>
        <taxon>Diplocloster</taxon>
    </lineage>
</organism>
<accession>A0A949K083</accession>
<dbReference type="InterPro" id="IPR036812">
    <property type="entry name" value="NAD(P)_OxRdtase_dom_sf"/>
</dbReference>
<dbReference type="PRINTS" id="PR00069">
    <property type="entry name" value="ALDKETRDTASE"/>
</dbReference>
<dbReference type="RefSeq" id="WP_158348179.1">
    <property type="nucleotide sequence ID" value="NZ_JAHQCW010000035.1"/>
</dbReference>
<dbReference type="Proteomes" id="UP000712157">
    <property type="component" value="Unassembled WGS sequence"/>
</dbReference>
<dbReference type="PANTHER" id="PTHR11732">
    <property type="entry name" value="ALDO/KETO REDUCTASE"/>
    <property type="match status" value="1"/>
</dbReference>
<dbReference type="SUPFAM" id="SSF51430">
    <property type="entry name" value="NAD(P)-linked oxidoreductase"/>
    <property type="match status" value="1"/>
</dbReference>
<name>A0A949K083_9FIRM</name>
<evidence type="ECO:0000256" key="1">
    <source>
        <dbReference type="PIRSR" id="PIRSR000097-1"/>
    </source>
</evidence>
<proteinExistence type="predicted"/>
<feature type="site" description="Lowers pKa of active site Tyr" evidence="3">
    <location>
        <position position="94"/>
    </location>
</feature>
<dbReference type="GO" id="GO:0016491">
    <property type="term" value="F:oxidoreductase activity"/>
    <property type="evidence" value="ECO:0007669"/>
    <property type="project" value="InterPro"/>
</dbReference>
<feature type="active site" description="Proton donor" evidence="1">
    <location>
        <position position="66"/>
    </location>
</feature>
<comment type="caution">
    <text evidence="5">The sequence shown here is derived from an EMBL/GenBank/DDBJ whole genome shotgun (WGS) entry which is preliminary data.</text>
</comment>
<dbReference type="EMBL" id="JAHQCW010000035">
    <property type="protein sequence ID" value="MBU9738488.1"/>
    <property type="molecule type" value="Genomic_DNA"/>
</dbReference>
<feature type="domain" description="NADP-dependent oxidoreductase" evidence="4">
    <location>
        <begin position="30"/>
        <end position="311"/>
    </location>
</feature>
<dbReference type="InterPro" id="IPR018170">
    <property type="entry name" value="Aldo/ket_reductase_CS"/>
</dbReference>
<dbReference type="InterPro" id="IPR020471">
    <property type="entry name" value="AKR"/>
</dbReference>
<protein>
    <submittedName>
        <fullName evidence="5">Aldo/keto reductase</fullName>
    </submittedName>
</protein>
<dbReference type="CDD" id="cd19071">
    <property type="entry name" value="AKR_AKR1-5-like"/>
    <property type="match status" value="1"/>
</dbReference>
<dbReference type="AlphaFoldDB" id="A0A949K083"/>
<evidence type="ECO:0000256" key="2">
    <source>
        <dbReference type="PIRSR" id="PIRSR000097-2"/>
    </source>
</evidence>
<keyword evidence="6" id="KW-1185">Reference proteome</keyword>
<dbReference type="InterPro" id="IPR023210">
    <property type="entry name" value="NADP_OxRdtase_dom"/>
</dbReference>
<dbReference type="Gene3D" id="3.20.20.100">
    <property type="entry name" value="NADP-dependent oxidoreductase domain"/>
    <property type="match status" value="1"/>
</dbReference>
<evidence type="ECO:0000313" key="5">
    <source>
        <dbReference type="EMBL" id="MBU9738488.1"/>
    </source>
</evidence>
<sequence>MGNDVIREDAVNPAEVPQRTLYTGAKMPGIGIGTFGSDRFGADDIANAVEDAVKSGYRLIDCASCYGNEDKIGVALENAMKAGIKREELFVTSKLWNDMHGKGDVLLSCAQTLKDLRLDYLDLYFVHWPFPNYHPPGCDVDTRNPNSRPYIHEEFMACWRQMERLVDMGLVKHIGVSNVTIPKLQLILRDCRIKPAVNEMELHPCFQQPELYDFCKENDIQIIGFCPIGSPTRPDRDKTPDDIADIELPEVQAIAKAHGVHPAIICLKWAVQRGHTPIPFSVHRDQYMGNLRCSFEDPLTEEELELLKGVDKNCRLIKGQVFLWEGADDWEDLWDLGGEIPGWNGYTKK</sequence>
<gene>
    <name evidence="5" type="ORF">KTH89_18250</name>
</gene>